<sequence length="75" mass="8330">MTDACPPPFPWGAALHFGLGLLRLAPHEFWSMTAVELVALSAGMSQRLAFDRANLERLMTLWPDQPRQGAEHGSR</sequence>
<dbReference type="InterPro" id="IPR011739">
    <property type="entry name" value="GTA_rcc01693"/>
</dbReference>
<keyword evidence="2" id="KW-1185">Reference proteome</keyword>
<evidence type="ECO:0000313" key="2">
    <source>
        <dbReference type="Proteomes" id="UP000633219"/>
    </source>
</evidence>
<dbReference type="AlphaFoldDB" id="A0A937CL09"/>
<dbReference type="Pfam" id="PF09550">
    <property type="entry name" value="Phage_TAC_6"/>
    <property type="match status" value="1"/>
</dbReference>
<organism evidence="1 2">
    <name type="scientific">Rhizobium setariae</name>
    <dbReference type="NCBI Taxonomy" id="2801340"/>
    <lineage>
        <taxon>Bacteria</taxon>
        <taxon>Pseudomonadati</taxon>
        <taxon>Pseudomonadota</taxon>
        <taxon>Alphaproteobacteria</taxon>
        <taxon>Hyphomicrobiales</taxon>
        <taxon>Rhizobiaceae</taxon>
        <taxon>Rhizobium/Agrobacterium group</taxon>
        <taxon>Rhizobium</taxon>
    </lineage>
</organism>
<dbReference type="NCBIfam" id="TIGR02216">
    <property type="entry name" value="phage_TIGR02216"/>
    <property type="match status" value="1"/>
</dbReference>
<dbReference type="Proteomes" id="UP000633219">
    <property type="component" value="Unassembled WGS sequence"/>
</dbReference>
<gene>
    <name evidence="1" type="ORF">JJB09_03460</name>
</gene>
<reference evidence="1" key="1">
    <citation type="submission" date="2021-01" db="EMBL/GenBank/DDBJ databases">
        <title>Rhizobium sp. strain KVB221 16S ribosomal RNA gene Genome sequencing and assembly.</title>
        <authorList>
            <person name="Kang M."/>
        </authorList>
    </citation>
    <scope>NUCLEOTIDE SEQUENCE</scope>
    <source>
        <strain evidence="1">KVB221</strain>
    </source>
</reference>
<dbReference type="EMBL" id="JAEQNC010000002">
    <property type="protein sequence ID" value="MBL0371076.1"/>
    <property type="molecule type" value="Genomic_DNA"/>
</dbReference>
<name>A0A937CL09_9HYPH</name>
<evidence type="ECO:0000313" key="1">
    <source>
        <dbReference type="EMBL" id="MBL0371076.1"/>
    </source>
</evidence>
<protein>
    <submittedName>
        <fullName evidence="1">Phage tail assembly chaperone</fullName>
    </submittedName>
</protein>
<comment type="caution">
    <text evidence="1">The sequence shown here is derived from an EMBL/GenBank/DDBJ whole genome shotgun (WGS) entry which is preliminary data.</text>
</comment>
<dbReference type="InterPro" id="IPR019056">
    <property type="entry name" value="Phage_TAC_6"/>
</dbReference>
<proteinExistence type="predicted"/>
<accession>A0A937CL09</accession>